<comment type="caution">
    <text evidence="6">The sequence shown here is derived from an EMBL/GenBank/DDBJ whole genome shotgun (WGS) entry which is preliminary data.</text>
</comment>
<feature type="compositionally biased region" description="Basic and acidic residues" evidence="4">
    <location>
        <begin position="36"/>
        <end position="45"/>
    </location>
</feature>
<dbReference type="PROSITE" id="PS51257">
    <property type="entry name" value="PROKAR_LIPOPROTEIN"/>
    <property type="match status" value="1"/>
</dbReference>
<name>A0ABS2RC31_9BACI</name>
<evidence type="ECO:0000256" key="1">
    <source>
        <dbReference type="ARBA" id="ARBA00008520"/>
    </source>
</evidence>
<dbReference type="Proteomes" id="UP000823485">
    <property type="component" value="Unassembled WGS sequence"/>
</dbReference>
<evidence type="ECO:0000256" key="2">
    <source>
        <dbReference type="ARBA" id="ARBA00022448"/>
    </source>
</evidence>
<feature type="chain" id="PRO_5045087995" evidence="5">
    <location>
        <begin position="21"/>
        <end position="442"/>
    </location>
</feature>
<evidence type="ECO:0000313" key="6">
    <source>
        <dbReference type="EMBL" id="MBM7717220.1"/>
    </source>
</evidence>
<dbReference type="SUPFAM" id="SSF53850">
    <property type="entry name" value="Periplasmic binding protein-like II"/>
    <property type="match status" value="1"/>
</dbReference>
<dbReference type="Pfam" id="PF13416">
    <property type="entry name" value="SBP_bac_8"/>
    <property type="match status" value="1"/>
</dbReference>
<reference evidence="6 7" key="1">
    <citation type="submission" date="2021-01" db="EMBL/GenBank/DDBJ databases">
        <title>Genomic Encyclopedia of Type Strains, Phase IV (KMG-IV): sequencing the most valuable type-strain genomes for metagenomic binning, comparative biology and taxonomic classification.</title>
        <authorList>
            <person name="Goeker M."/>
        </authorList>
    </citation>
    <scope>NUCLEOTIDE SEQUENCE [LARGE SCALE GENOMIC DNA]</scope>
    <source>
        <strain evidence="6 7">DSM 105453</strain>
    </source>
</reference>
<dbReference type="PROSITE" id="PS01037">
    <property type="entry name" value="SBP_BACTERIAL_1"/>
    <property type="match status" value="1"/>
</dbReference>
<organism evidence="6 7">
    <name type="scientific">Siminovitchia thermophila</name>
    <dbReference type="NCBI Taxonomy" id="1245522"/>
    <lineage>
        <taxon>Bacteria</taxon>
        <taxon>Bacillati</taxon>
        <taxon>Bacillota</taxon>
        <taxon>Bacilli</taxon>
        <taxon>Bacillales</taxon>
        <taxon>Bacillaceae</taxon>
        <taxon>Siminovitchia</taxon>
    </lineage>
</organism>
<feature type="region of interest" description="Disordered" evidence="4">
    <location>
        <begin position="25"/>
        <end position="49"/>
    </location>
</feature>
<gene>
    <name evidence="6" type="ORF">JOC94_004245</name>
</gene>
<keyword evidence="2" id="KW-0813">Transport</keyword>
<keyword evidence="6" id="KW-0762">Sugar transport</keyword>
<proteinExistence type="inferred from homology"/>
<dbReference type="InterPro" id="IPR006061">
    <property type="entry name" value="SBP_1_CS"/>
</dbReference>
<feature type="signal peptide" evidence="5">
    <location>
        <begin position="1"/>
        <end position="20"/>
    </location>
</feature>
<protein>
    <submittedName>
        <fullName evidence="6">Multiple sugar transport system substrate-binding protein</fullName>
    </submittedName>
</protein>
<keyword evidence="7" id="KW-1185">Reference proteome</keyword>
<evidence type="ECO:0000313" key="7">
    <source>
        <dbReference type="Proteomes" id="UP000823485"/>
    </source>
</evidence>
<dbReference type="PANTHER" id="PTHR30061">
    <property type="entry name" value="MALTOSE-BINDING PERIPLASMIC PROTEIN"/>
    <property type="match status" value="1"/>
</dbReference>
<sequence>MKKWLPFSLFCLLFIVVLSACGGGENKGQEATANNENKESERTSEEGETDLVEIEFWHAMSGPHEEAMNALVEKFNREHKNITIKPVNQGGYDDLRQKTMAAAKAKTLPAVAQTATGAIPEYIANDLITPLNEFIEDSEKGLSEEELNDYVDVFRESSQWDDTYYSLPFSKSTRVLYYNKNILEENGVEVPKTWEEILQASEKLTKGKTIGMGFENSFELEFQGLLEQMGGVFIDEATSEAKFASEEGIKALSFMKEMIDDGLARTAGEDQYMSNPFGRGDVAMYIGSSAGIPHVGTAVEGNMEWSTAVLPTFEGKAATPFAGNDIVMFNQIDEAEQKAAWEFMKFLTTPEVTAEWSMKTGYLPVRYSAQELEEYKKYVEENPAYKAGPAQFDAGFFTARVKGGDAVRNIVIEEFETILLNEKSVEDGLADAQERSNAELKK</sequence>
<dbReference type="EMBL" id="JAFBFH010000041">
    <property type="protein sequence ID" value="MBM7717220.1"/>
    <property type="molecule type" value="Genomic_DNA"/>
</dbReference>
<evidence type="ECO:0000256" key="3">
    <source>
        <dbReference type="ARBA" id="ARBA00022729"/>
    </source>
</evidence>
<dbReference type="PANTHER" id="PTHR30061:SF50">
    <property type="entry name" value="MALTOSE_MALTODEXTRIN-BINDING PERIPLASMIC PROTEIN"/>
    <property type="match status" value="1"/>
</dbReference>
<dbReference type="Gene3D" id="3.40.190.10">
    <property type="entry name" value="Periplasmic binding protein-like II"/>
    <property type="match status" value="2"/>
</dbReference>
<comment type="similarity">
    <text evidence="1">Belongs to the bacterial solute-binding protein 1 family.</text>
</comment>
<dbReference type="RefSeq" id="WP_077112008.1">
    <property type="nucleotide sequence ID" value="NZ_JAFBFH010000041.1"/>
</dbReference>
<dbReference type="CDD" id="cd14748">
    <property type="entry name" value="PBP2_UgpB"/>
    <property type="match status" value="1"/>
</dbReference>
<evidence type="ECO:0000256" key="4">
    <source>
        <dbReference type="SAM" id="MobiDB-lite"/>
    </source>
</evidence>
<accession>A0ABS2RC31</accession>
<evidence type="ECO:0000256" key="5">
    <source>
        <dbReference type="SAM" id="SignalP"/>
    </source>
</evidence>
<keyword evidence="3 5" id="KW-0732">Signal</keyword>
<dbReference type="InterPro" id="IPR006059">
    <property type="entry name" value="SBP"/>
</dbReference>